<protein>
    <submittedName>
        <fullName evidence="1">Uncharacterized protein</fullName>
    </submittedName>
</protein>
<sequence length="61" mass="7080">MSREPLRNSPTHRSQKQLEVSAAEVMLQREDGSRRLQHLATFVKHPEVVIEMPVQVLEGFR</sequence>
<accession>A0A8J3R8Z1</accession>
<gene>
    <name evidence="1" type="ORF">Mth01_38140</name>
</gene>
<evidence type="ECO:0000313" key="2">
    <source>
        <dbReference type="Proteomes" id="UP000610966"/>
    </source>
</evidence>
<comment type="caution">
    <text evidence="1">The sequence shown here is derived from an EMBL/GenBank/DDBJ whole genome shotgun (WGS) entry which is preliminary data.</text>
</comment>
<keyword evidence="2" id="KW-1185">Reference proteome</keyword>
<dbReference type="AlphaFoldDB" id="A0A8J3R8Z1"/>
<organism evidence="1 2">
    <name type="scientific">Sphaerimonospora thailandensis</name>
    <dbReference type="NCBI Taxonomy" id="795644"/>
    <lineage>
        <taxon>Bacteria</taxon>
        <taxon>Bacillati</taxon>
        <taxon>Actinomycetota</taxon>
        <taxon>Actinomycetes</taxon>
        <taxon>Streptosporangiales</taxon>
        <taxon>Streptosporangiaceae</taxon>
        <taxon>Sphaerimonospora</taxon>
    </lineage>
</organism>
<evidence type="ECO:0000313" key="1">
    <source>
        <dbReference type="EMBL" id="GIH71561.1"/>
    </source>
</evidence>
<name>A0A8J3R8Z1_9ACTN</name>
<reference evidence="1" key="1">
    <citation type="submission" date="2021-01" db="EMBL/GenBank/DDBJ databases">
        <title>Whole genome shotgun sequence of Sphaerimonospora thailandensis NBRC 107569.</title>
        <authorList>
            <person name="Komaki H."/>
            <person name="Tamura T."/>
        </authorList>
    </citation>
    <scope>NUCLEOTIDE SEQUENCE</scope>
    <source>
        <strain evidence="1">NBRC 107569</strain>
    </source>
</reference>
<dbReference type="Proteomes" id="UP000610966">
    <property type="component" value="Unassembled WGS sequence"/>
</dbReference>
<dbReference type="EMBL" id="BOOG01000036">
    <property type="protein sequence ID" value="GIH71561.1"/>
    <property type="molecule type" value="Genomic_DNA"/>
</dbReference>
<proteinExistence type="predicted"/>